<sequence length="205" mass="21688">MECPECGHENKTNVKFCKKCGKNLKKNYIERFNSQINLLAVFAGLAISTLILILCSFLYGSVAVSGAIDLTIYIGLVLVTMVFVGGITTGIVGCRDFEDGMINGLFMSLIALTILGFILGIILLITMGIAASIASALKPFASSTASQTPSYLNTASNSNSNSLEPLYTFLKGIIIIILVFVAGALGGSFGVFLKNGIKKARNRGA</sequence>
<accession>A0A2H4VP55</accession>
<dbReference type="AlphaFoldDB" id="A0A2H4VP55"/>
<feature type="transmembrane region" description="Helical" evidence="1">
    <location>
        <begin position="105"/>
        <end position="134"/>
    </location>
</feature>
<feature type="domain" description="Zinc-ribbon" evidence="2">
    <location>
        <begin position="3"/>
        <end position="24"/>
    </location>
</feature>
<keyword evidence="1" id="KW-0472">Membrane</keyword>
<evidence type="ECO:0000259" key="2">
    <source>
        <dbReference type="Pfam" id="PF13240"/>
    </source>
</evidence>
<dbReference type="InterPro" id="IPR026870">
    <property type="entry name" value="Zinc_ribbon_dom"/>
</dbReference>
<dbReference type="OrthoDB" id="71617at2157"/>
<dbReference type="Pfam" id="PF13240">
    <property type="entry name" value="Zn_Ribbon_1"/>
    <property type="match status" value="1"/>
</dbReference>
<dbReference type="EMBL" id="CP017768">
    <property type="protein sequence ID" value="AUB59878.1"/>
    <property type="molecule type" value="Genomic_DNA"/>
</dbReference>
<reference evidence="5 8" key="2">
    <citation type="submission" date="2020-04" db="EMBL/GenBank/DDBJ databases">
        <title>Draft genome of Methanobacterium subterraneum isolated from animal feces.</title>
        <authorList>
            <person name="Ouboter H.T."/>
            <person name="Berger S."/>
            <person name="Gungor E."/>
            <person name="Jetten M.S.M."/>
            <person name="Welte C.U."/>
        </authorList>
    </citation>
    <scope>NUCLEOTIDE SEQUENCE [LARGE SCALE GENOMIC DNA]</scope>
    <source>
        <strain evidence="5">HO_2020</strain>
    </source>
</reference>
<dbReference type="EMBL" id="JABBYL010000015">
    <property type="protein sequence ID" value="NMO09081.1"/>
    <property type="molecule type" value="Genomic_DNA"/>
</dbReference>
<dbReference type="EMBL" id="CP017766">
    <property type="protein sequence ID" value="AUB56301.1"/>
    <property type="molecule type" value="Genomic_DNA"/>
</dbReference>
<evidence type="ECO:0000313" key="4">
    <source>
        <dbReference type="EMBL" id="AUB59878.1"/>
    </source>
</evidence>
<feature type="transmembrane region" description="Helical" evidence="1">
    <location>
        <begin position="71"/>
        <end position="93"/>
    </location>
</feature>
<keyword evidence="1" id="KW-0812">Transmembrane</keyword>
<dbReference type="Proteomes" id="UP000591058">
    <property type="component" value="Unassembled WGS sequence"/>
</dbReference>
<organism evidence="4 6">
    <name type="scientific">Methanobacterium subterraneum</name>
    <dbReference type="NCBI Taxonomy" id="59277"/>
    <lineage>
        <taxon>Archaea</taxon>
        <taxon>Methanobacteriati</taxon>
        <taxon>Methanobacteriota</taxon>
        <taxon>Methanomada group</taxon>
        <taxon>Methanobacteria</taxon>
        <taxon>Methanobacteriales</taxon>
        <taxon>Methanobacteriaceae</taxon>
        <taxon>Methanobacterium</taxon>
    </lineage>
</organism>
<evidence type="ECO:0000313" key="8">
    <source>
        <dbReference type="Proteomes" id="UP000591058"/>
    </source>
</evidence>
<evidence type="ECO:0000313" key="7">
    <source>
        <dbReference type="Proteomes" id="UP000232806"/>
    </source>
</evidence>
<proteinExistence type="predicted"/>
<dbReference type="GeneID" id="35124618"/>
<gene>
    <name evidence="3" type="ORF">BK007_09935</name>
    <name evidence="4" type="ORF">BK009_03820</name>
    <name evidence="5" type="ORF">HG719_04415</name>
</gene>
<feature type="transmembrane region" description="Helical" evidence="1">
    <location>
        <begin position="36"/>
        <end position="59"/>
    </location>
</feature>
<name>A0A2H4VP55_9EURY</name>
<keyword evidence="6" id="KW-1185">Reference proteome</keyword>
<accession>A0A2H4VE06</accession>
<dbReference type="Proteomes" id="UP000232631">
    <property type="component" value="Chromosome"/>
</dbReference>
<evidence type="ECO:0000313" key="5">
    <source>
        <dbReference type="EMBL" id="NMO09081.1"/>
    </source>
</evidence>
<protein>
    <submittedName>
        <fullName evidence="5">Zinc ribbon domain-containing protein</fullName>
    </submittedName>
</protein>
<reference evidence="6 7" key="1">
    <citation type="submission" date="2016-10" db="EMBL/GenBank/DDBJ databases">
        <title>Comparative genomics between deep and shallow subseafloor isolates.</title>
        <authorList>
            <person name="Ishii S."/>
            <person name="Miller J.R."/>
            <person name="Sutton G."/>
            <person name="Suzuki S."/>
            <person name="Methe B."/>
            <person name="Inagaki F."/>
            <person name="Imachi H."/>
        </authorList>
    </citation>
    <scope>NUCLEOTIDE SEQUENCE [LARGE SCALE GENOMIC DNA]</scope>
    <source>
        <strain evidence="4 6">A8p</strain>
        <strain evidence="3 7">MO-MB1</strain>
    </source>
</reference>
<evidence type="ECO:0000256" key="1">
    <source>
        <dbReference type="SAM" id="Phobius"/>
    </source>
</evidence>
<dbReference type="Proteomes" id="UP000232806">
    <property type="component" value="Chromosome"/>
</dbReference>
<evidence type="ECO:0000313" key="3">
    <source>
        <dbReference type="EMBL" id="AUB56301.1"/>
    </source>
</evidence>
<dbReference type="RefSeq" id="WP_100906276.1">
    <property type="nucleotide sequence ID" value="NZ_CP017766.1"/>
</dbReference>
<dbReference type="KEGG" id="msub:BK009_03820"/>
<keyword evidence="1" id="KW-1133">Transmembrane helix</keyword>
<evidence type="ECO:0000313" key="6">
    <source>
        <dbReference type="Proteomes" id="UP000232631"/>
    </source>
</evidence>
<feature type="transmembrane region" description="Helical" evidence="1">
    <location>
        <begin position="169"/>
        <end position="193"/>
    </location>
</feature>